<comment type="caution">
    <text evidence="5">The sequence shown here is derived from an EMBL/GenBank/DDBJ whole genome shotgun (WGS) entry which is preliminary data.</text>
</comment>
<dbReference type="PROSITE" id="PS01124">
    <property type="entry name" value="HTH_ARAC_FAMILY_2"/>
    <property type="match status" value="1"/>
</dbReference>
<keyword evidence="2" id="KW-0238">DNA-binding</keyword>
<name>A0ABU2TZH2_9ACTN</name>
<keyword evidence="3" id="KW-0804">Transcription</keyword>
<evidence type="ECO:0000256" key="3">
    <source>
        <dbReference type="ARBA" id="ARBA00023163"/>
    </source>
</evidence>
<dbReference type="SUPFAM" id="SSF46689">
    <property type="entry name" value="Homeodomain-like"/>
    <property type="match status" value="1"/>
</dbReference>
<sequence length="327" mass="35364">MNRGTTTTTIADQDTLVPWRRAVAEALVPMSVVPRNPGPFRGRVATARLGYLRMATVEADPARLSRPDSPAEAAPEAQVVVVLQLEGRAALSQDGRQAHIGPGDLVLVDTARPYCLDLPERSVFQLFRVPRRALGAAERELCDATATVVGTTEGIGAILRSYLTSVAASAPTYPSAAATRLAATTAGFLATLVTDRTSPRADPADTPAGFLLTRIRDHIDRELADPLLSPTTIAQAHGVSVRYLHRLFEDEPTTVSRLILERRLELCARELTRIGEAAPTVASVARRWGFASPNHFSRAFRAVYGCSPSQWRRLHTVPERAYADAAA</sequence>
<dbReference type="PANTHER" id="PTHR46796:SF6">
    <property type="entry name" value="ARAC SUBFAMILY"/>
    <property type="match status" value="1"/>
</dbReference>
<keyword evidence="1" id="KW-0805">Transcription regulation</keyword>
<dbReference type="Pfam" id="PF12833">
    <property type="entry name" value="HTH_18"/>
    <property type="match status" value="1"/>
</dbReference>
<evidence type="ECO:0000313" key="6">
    <source>
        <dbReference type="Proteomes" id="UP001183809"/>
    </source>
</evidence>
<dbReference type="PRINTS" id="PR00032">
    <property type="entry name" value="HTHARAC"/>
</dbReference>
<dbReference type="Proteomes" id="UP001183809">
    <property type="component" value="Unassembled WGS sequence"/>
</dbReference>
<evidence type="ECO:0000256" key="2">
    <source>
        <dbReference type="ARBA" id="ARBA00023125"/>
    </source>
</evidence>
<dbReference type="Gene3D" id="1.10.10.60">
    <property type="entry name" value="Homeodomain-like"/>
    <property type="match status" value="1"/>
</dbReference>
<gene>
    <name evidence="5" type="ORF">RM764_24915</name>
</gene>
<dbReference type="InterPro" id="IPR020449">
    <property type="entry name" value="Tscrpt_reg_AraC-type_HTH"/>
</dbReference>
<dbReference type="EMBL" id="JAVREY010000034">
    <property type="protein sequence ID" value="MDT0466212.1"/>
    <property type="molecule type" value="Genomic_DNA"/>
</dbReference>
<dbReference type="PANTHER" id="PTHR46796">
    <property type="entry name" value="HTH-TYPE TRANSCRIPTIONAL ACTIVATOR RHAS-RELATED"/>
    <property type="match status" value="1"/>
</dbReference>
<protein>
    <submittedName>
        <fullName evidence="5">Helix-turn-helix domain-containing protein</fullName>
    </submittedName>
</protein>
<dbReference type="InterPro" id="IPR009057">
    <property type="entry name" value="Homeodomain-like_sf"/>
</dbReference>
<dbReference type="InterPro" id="IPR050204">
    <property type="entry name" value="AraC_XylS_family_regulators"/>
</dbReference>
<proteinExistence type="predicted"/>
<dbReference type="RefSeq" id="WP_311697678.1">
    <property type="nucleotide sequence ID" value="NZ_JAVREY010000034.1"/>
</dbReference>
<keyword evidence="6" id="KW-1185">Reference proteome</keyword>
<evidence type="ECO:0000256" key="1">
    <source>
        <dbReference type="ARBA" id="ARBA00023015"/>
    </source>
</evidence>
<dbReference type="Pfam" id="PF14525">
    <property type="entry name" value="AraC_binding_2"/>
    <property type="match status" value="1"/>
</dbReference>
<reference evidence="6" key="1">
    <citation type="submission" date="2023-07" db="EMBL/GenBank/DDBJ databases">
        <title>30 novel species of actinomycetes from the DSMZ collection.</title>
        <authorList>
            <person name="Nouioui I."/>
        </authorList>
    </citation>
    <scope>NUCLEOTIDE SEQUENCE [LARGE SCALE GENOMIC DNA]</scope>
    <source>
        <strain evidence="6">DSM 41699</strain>
    </source>
</reference>
<evidence type="ECO:0000259" key="4">
    <source>
        <dbReference type="PROSITE" id="PS01124"/>
    </source>
</evidence>
<feature type="domain" description="HTH araC/xylS-type" evidence="4">
    <location>
        <begin position="213"/>
        <end position="314"/>
    </location>
</feature>
<dbReference type="SMART" id="SM00342">
    <property type="entry name" value="HTH_ARAC"/>
    <property type="match status" value="1"/>
</dbReference>
<accession>A0ABU2TZH2</accession>
<dbReference type="InterPro" id="IPR018060">
    <property type="entry name" value="HTH_AraC"/>
</dbReference>
<evidence type="ECO:0000313" key="5">
    <source>
        <dbReference type="EMBL" id="MDT0466212.1"/>
    </source>
</evidence>
<dbReference type="InterPro" id="IPR035418">
    <property type="entry name" value="AraC-bd_2"/>
</dbReference>
<organism evidence="5 6">
    <name type="scientific">Streptomyces gibsoniae</name>
    <dbReference type="NCBI Taxonomy" id="3075529"/>
    <lineage>
        <taxon>Bacteria</taxon>
        <taxon>Bacillati</taxon>
        <taxon>Actinomycetota</taxon>
        <taxon>Actinomycetes</taxon>
        <taxon>Kitasatosporales</taxon>
        <taxon>Streptomycetaceae</taxon>
        <taxon>Streptomyces</taxon>
    </lineage>
</organism>